<gene>
    <name evidence="1" type="ORF">OAUR00152_LOCUS13506</name>
</gene>
<organism evidence="1">
    <name type="scientific">Odontella aurita</name>
    <dbReference type="NCBI Taxonomy" id="265563"/>
    <lineage>
        <taxon>Eukaryota</taxon>
        <taxon>Sar</taxon>
        <taxon>Stramenopiles</taxon>
        <taxon>Ochrophyta</taxon>
        <taxon>Bacillariophyta</taxon>
        <taxon>Mediophyceae</taxon>
        <taxon>Biddulphiophycidae</taxon>
        <taxon>Eupodiscales</taxon>
        <taxon>Odontellaceae</taxon>
        <taxon>Odontella</taxon>
    </lineage>
</organism>
<dbReference type="AlphaFoldDB" id="A0A7S4IP91"/>
<name>A0A7S4IP91_9STRA</name>
<reference evidence="1" key="1">
    <citation type="submission" date="2021-01" db="EMBL/GenBank/DDBJ databases">
        <authorList>
            <person name="Corre E."/>
            <person name="Pelletier E."/>
            <person name="Niang G."/>
            <person name="Scheremetjew M."/>
            <person name="Finn R."/>
            <person name="Kale V."/>
            <person name="Holt S."/>
            <person name="Cochrane G."/>
            <person name="Meng A."/>
            <person name="Brown T."/>
            <person name="Cohen L."/>
        </authorList>
    </citation>
    <scope>NUCLEOTIDE SEQUENCE</scope>
    <source>
        <strain evidence="1">Isolate 1302-5</strain>
    </source>
</reference>
<sequence length="326" mass="36216">MKQCIATNYSKTTAKTIFELPLAALLSDHKGQKKFEASDITIVDDSAYVVCDSSWAITKLKLPLQPFSKDNFQIGNPSRVATEESDYEAIFHHGNTFYAVRESVKLKISPSKKSSYHAVIEELELSDNDYAVLNECPCEFEFESKKKGFEGAVAITSTYGALIVLGLCEGNFCSEKRKGERGNGRIVLMEKIESGQTYGGCLWRTVKLVKIPAYVRFGDFSALTMMPDGMVAITSQEDSKVWFGRLLGIDSSGHLDTDRVAFDESYGKIISFPRSESCFASYCNVEGISFSNNGMVIAVSDKMKKGGKQDYRCLEKDQSIHMFALP</sequence>
<accession>A0A7S4IP91</accession>
<proteinExistence type="predicted"/>
<protein>
    <submittedName>
        <fullName evidence="1">Uncharacterized protein</fullName>
    </submittedName>
</protein>
<evidence type="ECO:0000313" key="1">
    <source>
        <dbReference type="EMBL" id="CAE2235118.1"/>
    </source>
</evidence>
<dbReference type="EMBL" id="HBKQ01019990">
    <property type="protein sequence ID" value="CAE2235118.1"/>
    <property type="molecule type" value="Transcribed_RNA"/>
</dbReference>